<proteinExistence type="predicted"/>
<accession>A0A2X0MF72</accession>
<organism evidence="1 2">
    <name type="scientific">Microbotryum silenes-dioicae</name>
    <dbReference type="NCBI Taxonomy" id="796604"/>
    <lineage>
        <taxon>Eukaryota</taxon>
        <taxon>Fungi</taxon>
        <taxon>Dikarya</taxon>
        <taxon>Basidiomycota</taxon>
        <taxon>Pucciniomycotina</taxon>
        <taxon>Microbotryomycetes</taxon>
        <taxon>Microbotryales</taxon>
        <taxon>Microbotryaceae</taxon>
        <taxon>Microbotryum</taxon>
    </lineage>
</organism>
<reference evidence="1 2" key="1">
    <citation type="submission" date="2016-11" db="EMBL/GenBank/DDBJ databases">
        <authorList>
            <person name="Jaros S."/>
            <person name="Januszkiewicz K."/>
            <person name="Wedrychowicz H."/>
        </authorList>
    </citation>
    <scope>NUCLEOTIDE SEQUENCE [LARGE SCALE GENOMIC DNA]</scope>
</reference>
<keyword evidence="2" id="KW-1185">Reference proteome</keyword>
<protein>
    <submittedName>
        <fullName evidence="1">BQ5605_C038g11726 protein</fullName>
    </submittedName>
</protein>
<dbReference type="Proteomes" id="UP000249464">
    <property type="component" value="Unassembled WGS sequence"/>
</dbReference>
<evidence type="ECO:0000313" key="2">
    <source>
        <dbReference type="Proteomes" id="UP000249464"/>
    </source>
</evidence>
<dbReference type="EMBL" id="FQNC01000061">
    <property type="protein sequence ID" value="SGY92252.1"/>
    <property type="molecule type" value="Genomic_DNA"/>
</dbReference>
<sequence length="43" mass="4830">MLEDARIALALEVRLDSNRPQLVIILAELGYLNLPRLLSNVGR</sequence>
<name>A0A2X0MF72_9BASI</name>
<evidence type="ECO:0000313" key="1">
    <source>
        <dbReference type="EMBL" id="SGY92252.1"/>
    </source>
</evidence>
<gene>
    <name evidence="1" type="primary">BQ5605_C038g11726</name>
    <name evidence="1" type="ORF">BQ5605_C038G11726</name>
</gene>
<dbReference type="AlphaFoldDB" id="A0A2X0MF72"/>